<dbReference type="HOGENOM" id="CLU_2469679_0_0_1"/>
<reference evidence="1 2" key="1">
    <citation type="journal article" date="2013" name="BMC Genomics">
        <title>The genome and transcriptome of the pine saprophyte Ophiostoma piceae, and a comparison with the bark beetle-associated pine pathogen Grosmannia clavigera.</title>
        <authorList>
            <person name="Haridas S."/>
            <person name="Wang Y."/>
            <person name="Lim L."/>
            <person name="Massoumi Alamouti S."/>
            <person name="Jackman S."/>
            <person name="Docking R."/>
            <person name="Robertson G."/>
            <person name="Birol I."/>
            <person name="Bohlmann J."/>
            <person name="Breuil C."/>
        </authorList>
    </citation>
    <scope>NUCLEOTIDE SEQUENCE [LARGE SCALE GENOMIC DNA]</scope>
    <source>
        <strain evidence="1 2">UAMH 11346</strain>
    </source>
</reference>
<gene>
    <name evidence="1" type="ORF">F503_04909</name>
</gene>
<dbReference type="Proteomes" id="UP000016923">
    <property type="component" value="Unassembled WGS sequence"/>
</dbReference>
<evidence type="ECO:0000313" key="2">
    <source>
        <dbReference type="Proteomes" id="UP000016923"/>
    </source>
</evidence>
<proteinExistence type="predicted"/>
<name>S3BX70_OPHP1</name>
<accession>S3BX70</accession>
<dbReference type="EMBL" id="KE148163">
    <property type="protein sequence ID" value="EPE04061.1"/>
    <property type="molecule type" value="Genomic_DNA"/>
</dbReference>
<protein>
    <submittedName>
        <fullName evidence="1">Uncharacterized protein</fullName>
    </submittedName>
</protein>
<evidence type="ECO:0000313" key="1">
    <source>
        <dbReference type="EMBL" id="EPE04061.1"/>
    </source>
</evidence>
<dbReference type="VEuPathDB" id="FungiDB:F503_04909"/>
<organism evidence="1 2">
    <name type="scientific">Ophiostoma piceae (strain UAMH 11346)</name>
    <name type="common">Sap stain fungus</name>
    <dbReference type="NCBI Taxonomy" id="1262450"/>
    <lineage>
        <taxon>Eukaryota</taxon>
        <taxon>Fungi</taxon>
        <taxon>Dikarya</taxon>
        <taxon>Ascomycota</taxon>
        <taxon>Pezizomycotina</taxon>
        <taxon>Sordariomycetes</taxon>
        <taxon>Sordariomycetidae</taxon>
        <taxon>Ophiostomatales</taxon>
        <taxon>Ophiostomataceae</taxon>
        <taxon>Ophiostoma</taxon>
    </lineage>
</organism>
<sequence length="88" mass="9410">MHIDTSARKNGVILMNRIGSRESALPRDVTTSVSAALLELSAPKFLSDDARIIFYEMTSPDIGMAVSQIMAASFVMVLNCIGEMSGAS</sequence>
<dbReference type="AlphaFoldDB" id="S3BX70"/>
<keyword evidence="2" id="KW-1185">Reference proteome</keyword>